<dbReference type="AlphaFoldDB" id="A0A1K0GZL1"/>
<evidence type="ECO:0000313" key="5">
    <source>
        <dbReference type="Proteomes" id="UP000182486"/>
    </source>
</evidence>
<feature type="domain" description="N-acetyltransferase" evidence="3">
    <location>
        <begin position="10"/>
        <end position="156"/>
    </location>
</feature>
<sequence length="156" mass="17355">MNFTDIAEGLTVVQVDVEDIDAAADLFTGYLDFYGRQATLDEAREFLRQRLTRKESIVLLARRAGEWVGFTQVYPTFSSVSMAPVWVLNDLFVRPDARRGGVGRTLLRAVVDQAAAAGAVRVTLDTAADNTSAQALYESEGFTTDHPVKYYLKRTR</sequence>
<name>A0A1K0GZL1_9ACTN</name>
<dbReference type="InterPro" id="IPR000182">
    <property type="entry name" value="GNAT_dom"/>
</dbReference>
<evidence type="ECO:0000256" key="2">
    <source>
        <dbReference type="ARBA" id="ARBA00023315"/>
    </source>
</evidence>
<dbReference type="InterPro" id="IPR050832">
    <property type="entry name" value="Bact_Acetyltransf"/>
</dbReference>
<evidence type="ECO:0000259" key="3">
    <source>
        <dbReference type="PROSITE" id="PS51186"/>
    </source>
</evidence>
<evidence type="ECO:0000256" key="1">
    <source>
        <dbReference type="ARBA" id="ARBA00022679"/>
    </source>
</evidence>
<accession>A0A1K0GZL1</accession>
<reference evidence="4 5" key="1">
    <citation type="submission" date="2016-09" db="EMBL/GenBank/DDBJ databases">
        <title>Couchioplanes caeruleus draft genome sequence.</title>
        <authorList>
            <person name="Sheehan J."/>
            <person name="Caffrey P."/>
        </authorList>
    </citation>
    <scope>NUCLEOTIDE SEQUENCE [LARGE SCALE GENOMIC DNA]</scope>
    <source>
        <strain evidence="4 5">DSM 43634</strain>
    </source>
</reference>
<keyword evidence="1 4" id="KW-0808">Transferase</keyword>
<dbReference type="RefSeq" id="WP_071804109.1">
    <property type="nucleotide sequence ID" value="NZ_MEIA01000078.1"/>
</dbReference>
<dbReference type="PROSITE" id="PS51186">
    <property type="entry name" value="GNAT"/>
    <property type="match status" value="1"/>
</dbReference>
<dbReference type="InterPro" id="IPR016181">
    <property type="entry name" value="Acyl_CoA_acyltransferase"/>
</dbReference>
<keyword evidence="2" id="KW-0012">Acyltransferase</keyword>
<organism evidence="4 5">
    <name type="scientific">Couchioplanes caeruleus subsp. caeruleus</name>
    <dbReference type="NCBI Taxonomy" id="56427"/>
    <lineage>
        <taxon>Bacteria</taxon>
        <taxon>Bacillati</taxon>
        <taxon>Actinomycetota</taxon>
        <taxon>Actinomycetes</taxon>
        <taxon>Micromonosporales</taxon>
        <taxon>Micromonosporaceae</taxon>
        <taxon>Couchioplanes</taxon>
    </lineage>
</organism>
<evidence type="ECO:0000313" key="4">
    <source>
        <dbReference type="EMBL" id="OJF14867.1"/>
    </source>
</evidence>
<gene>
    <name evidence="4" type="ORF">BG844_07540</name>
</gene>
<dbReference type="CDD" id="cd04301">
    <property type="entry name" value="NAT_SF"/>
    <property type="match status" value="1"/>
</dbReference>
<dbReference type="Proteomes" id="UP000182486">
    <property type="component" value="Unassembled WGS sequence"/>
</dbReference>
<keyword evidence="5" id="KW-1185">Reference proteome</keyword>
<dbReference type="EMBL" id="MEIA01000078">
    <property type="protein sequence ID" value="OJF14867.1"/>
    <property type="molecule type" value="Genomic_DNA"/>
</dbReference>
<protein>
    <submittedName>
        <fullName evidence="4">GNAT family N-acetyltransferase</fullName>
    </submittedName>
</protein>
<proteinExistence type="predicted"/>
<dbReference type="SUPFAM" id="SSF55729">
    <property type="entry name" value="Acyl-CoA N-acyltransferases (Nat)"/>
    <property type="match status" value="1"/>
</dbReference>
<dbReference type="Pfam" id="PF00583">
    <property type="entry name" value="Acetyltransf_1"/>
    <property type="match status" value="1"/>
</dbReference>
<dbReference type="GO" id="GO:0016747">
    <property type="term" value="F:acyltransferase activity, transferring groups other than amino-acyl groups"/>
    <property type="evidence" value="ECO:0007669"/>
    <property type="project" value="InterPro"/>
</dbReference>
<dbReference type="PANTHER" id="PTHR43877">
    <property type="entry name" value="AMINOALKYLPHOSPHONATE N-ACETYLTRANSFERASE-RELATED-RELATED"/>
    <property type="match status" value="1"/>
</dbReference>
<comment type="caution">
    <text evidence="4">The sequence shown here is derived from an EMBL/GenBank/DDBJ whole genome shotgun (WGS) entry which is preliminary data.</text>
</comment>
<dbReference type="Gene3D" id="3.40.630.30">
    <property type="match status" value="1"/>
</dbReference>
<dbReference type="PANTHER" id="PTHR43877:SF2">
    <property type="entry name" value="AMINOALKYLPHOSPHONATE N-ACETYLTRANSFERASE-RELATED"/>
    <property type="match status" value="1"/>
</dbReference>